<dbReference type="Pfam" id="PF03184">
    <property type="entry name" value="DDE_1"/>
    <property type="match status" value="1"/>
</dbReference>
<sequence>MWMKQTVLKPNKIAAAKDKRNVGAMTSGERGTNVTMVTAVSAFGNTVPPMFVFPRKNFKSHFVNGSPSDCIGAGNASGWVTDAEFFQFIQHFIKHVKPPNEHRVLLVLDNHSSHLHVETLNLAKEDGSVIDDEFFPSFITDRPDPESVQLEKDPSDPAVMHAREPDSATASTNQAGEEAGTSYKENVHFNPSRGFSLGIVRPYPKAGPRKIGRRKRKAAILTDTPKKNALQEKLYKTTIKSSEESNKDYYACLVCCEVYSESLSGEKWIQCQICKEWAHTKCAPNAGLTYVCINCNNDNDD</sequence>
<evidence type="ECO:0000313" key="3">
    <source>
        <dbReference type="EMBL" id="KAF2887101.1"/>
    </source>
</evidence>
<feature type="domain" description="DDE-1" evidence="2">
    <location>
        <begin position="34"/>
        <end position="125"/>
    </location>
</feature>
<evidence type="ECO:0000256" key="1">
    <source>
        <dbReference type="SAM" id="MobiDB-lite"/>
    </source>
</evidence>
<dbReference type="SUPFAM" id="SSF57903">
    <property type="entry name" value="FYVE/PHD zinc finger"/>
    <property type="match status" value="1"/>
</dbReference>
<organism evidence="3 4">
    <name type="scientific">Ignelater luminosus</name>
    <name type="common">Cucubano</name>
    <name type="synonym">Pyrophorus luminosus</name>
    <dbReference type="NCBI Taxonomy" id="2038154"/>
    <lineage>
        <taxon>Eukaryota</taxon>
        <taxon>Metazoa</taxon>
        <taxon>Ecdysozoa</taxon>
        <taxon>Arthropoda</taxon>
        <taxon>Hexapoda</taxon>
        <taxon>Insecta</taxon>
        <taxon>Pterygota</taxon>
        <taxon>Neoptera</taxon>
        <taxon>Endopterygota</taxon>
        <taxon>Coleoptera</taxon>
        <taxon>Polyphaga</taxon>
        <taxon>Elateriformia</taxon>
        <taxon>Elateroidea</taxon>
        <taxon>Elateridae</taxon>
        <taxon>Agrypninae</taxon>
        <taxon>Pyrophorini</taxon>
        <taxon>Ignelater</taxon>
    </lineage>
</organism>
<proteinExistence type="predicted"/>
<dbReference type="Proteomes" id="UP000801492">
    <property type="component" value="Unassembled WGS sequence"/>
</dbReference>
<dbReference type="GO" id="GO:0003676">
    <property type="term" value="F:nucleic acid binding"/>
    <property type="evidence" value="ECO:0007669"/>
    <property type="project" value="InterPro"/>
</dbReference>
<accession>A0A8K0G5X7</accession>
<evidence type="ECO:0000313" key="4">
    <source>
        <dbReference type="Proteomes" id="UP000801492"/>
    </source>
</evidence>
<keyword evidence="4" id="KW-1185">Reference proteome</keyword>
<feature type="region of interest" description="Disordered" evidence="1">
    <location>
        <begin position="141"/>
        <end position="180"/>
    </location>
</feature>
<comment type="caution">
    <text evidence="3">The sequence shown here is derived from an EMBL/GenBank/DDBJ whole genome shotgun (WGS) entry which is preliminary data.</text>
</comment>
<dbReference type="AlphaFoldDB" id="A0A8K0G5X7"/>
<dbReference type="Gene3D" id="3.30.40.10">
    <property type="entry name" value="Zinc/RING finger domain, C3HC4 (zinc finger)"/>
    <property type="match status" value="1"/>
</dbReference>
<name>A0A8K0G5X7_IGNLU</name>
<gene>
    <name evidence="3" type="ORF">ILUMI_19072</name>
</gene>
<dbReference type="InterPro" id="IPR013083">
    <property type="entry name" value="Znf_RING/FYVE/PHD"/>
</dbReference>
<feature type="compositionally biased region" description="Basic and acidic residues" evidence="1">
    <location>
        <begin position="141"/>
        <end position="166"/>
    </location>
</feature>
<dbReference type="EMBL" id="VTPC01085170">
    <property type="protein sequence ID" value="KAF2887101.1"/>
    <property type="molecule type" value="Genomic_DNA"/>
</dbReference>
<reference evidence="3" key="1">
    <citation type="submission" date="2019-08" db="EMBL/GenBank/DDBJ databases">
        <title>The genome of the North American firefly Photinus pyralis.</title>
        <authorList>
            <consortium name="Photinus pyralis genome working group"/>
            <person name="Fallon T.R."/>
            <person name="Sander Lower S.E."/>
            <person name="Weng J.-K."/>
        </authorList>
    </citation>
    <scope>NUCLEOTIDE SEQUENCE</scope>
    <source>
        <strain evidence="3">TRF0915ILg1</strain>
        <tissue evidence="3">Whole body</tissue>
    </source>
</reference>
<dbReference type="InterPro" id="IPR004875">
    <property type="entry name" value="DDE_SF_endonuclease_dom"/>
</dbReference>
<dbReference type="OrthoDB" id="6763924at2759"/>
<dbReference type="InterPro" id="IPR011011">
    <property type="entry name" value="Znf_FYVE_PHD"/>
</dbReference>
<protein>
    <recommendedName>
        <fullName evidence="2">DDE-1 domain-containing protein</fullName>
    </recommendedName>
</protein>
<evidence type="ECO:0000259" key="2">
    <source>
        <dbReference type="Pfam" id="PF03184"/>
    </source>
</evidence>